<evidence type="ECO:0000256" key="9">
    <source>
        <dbReference type="ARBA" id="ARBA00022777"/>
    </source>
</evidence>
<dbReference type="GO" id="GO:0005524">
    <property type="term" value="F:ATP binding"/>
    <property type="evidence" value="ECO:0007669"/>
    <property type="project" value="UniProtKB-UniRule"/>
</dbReference>
<evidence type="ECO:0000256" key="3">
    <source>
        <dbReference type="ARBA" id="ARBA00012071"/>
    </source>
</evidence>
<evidence type="ECO:0000256" key="6">
    <source>
        <dbReference type="ARBA" id="ARBA00022556"/>
    </source>
</evidence>
<dbReference type="InterPro" id="IPR003758">
    <property type="entry name" value="LpxK"/>
</dbReference>
<dbReference type="HAMAP" id="MF_00409">
    <property type="entry name" value="LpxK"/>
    <property type="match status" value="1"/>
</dbReference>
<comment type="pathway">
    <text evidence="2 13">Glycolipid biosynthesis; lipid IV(A) biosynthesis; lipid IV(A) from (3R)-3-hydroxytetradecanoyl-[acyl-carrier-protein] and UDP-N-acetyl-alpha-D-glucosamine: step 6/6.</text>
</comment>
<keyword evidence="6 13" id="KW-0441">Lipid A biosynthesis</keyword>
<accession>A0A1H7WAZ4</accession>
<dbReference type="SUPFAM" id="SSF52540">
    <property type="entry name" value="P-loop containing nucleoside triphosphate hydrolases"/>
    <property type="match status" value="1"/>
</dbReference>
<comment type="function">
    <text evidence="1 13">Transfers the gamma-phosphate of ATP to the 4'-position of a tetraacyldisaccharide 1-phosphate intermediate (termed DS-1-P) to form tetraacyldisaccharide 1,4'-bis-phosphate (lipid IVA).</text>
</comment>
<name>A0A1H7WAZ4_9BACT</name>
<dbReference type="PANTHER" id="PTHR42724:SF1">
    <property type="entry name" value="TETRAACYLDISACCHARIDE 4'-KINASE, MITOCHONDRIAL-RELATED"/>
    <property type="match status" value="1"/>
</dbReference>
<evidence type="ECO:0000256" key="11">
    <source>
        <dbReference type="ARBA" id="ARBA00023098"/>
    </source>
</evidence>
<dbReference type="GO" id="GO:0005886">
    <property type="term" value="C:plasma membrane"/>
    <property type="evidence" value="ECO:0007669"/>
    <property type="project" value="TreeGrafter"/>
</dbReference>
<dbReference type="RefSeq" id="WP_093882734.1">
    <property type="nucleotide sequence ID" value="NZ_FOBS01000006.1"/>
</dbReference>
<sequence length="378" mass="41912">MNLRDRCRQLWNAPEPHKNGSPFALFLSILSLFYRSGVALRNALYDRGFSKSFRLPCKVISVGNVTVGGTGKTPVVVLLARMLKEHGYRPAVLSRGYGSKGAAPVNIVSDGESILLGPREGGDEPVLIAESVPGIPVLSGPDRYLTGKTALSRLDADVLILDDGFQHRRLFRDLNIVLLDVDRPWGNGFLLPRGPLREPPAGALKRADLLIRTGEGKEGNRGEIPGYFNDVPGSERTLLGSLPVFRGTHQPRALISRHRGQEMEPRDLKGKRICAFAGIGTPERFRKTLESLGAEITAFLSFPDHHRYSPSDLDFLEQEAKKAHAEMIVTTEKDEIKLMSLDLPAMPCYSLRIEMNIDPREDFERLILGMLKKNQAKT</sequence>
<dbReference type="PANTHER" id="PTHR42724">
    <property type="entry name" value="TETRAACYLDISACCHARIDE 4'-KINASE"/>
    <property type="match status" value="1"/>
</dbReference>
<dbReference type="GO" id="GO:0009245">
    <property type="term" value="P:lipid A biosynthetic process"/>
    <property type="evidence" value="ECO:0007669"/>
    <property type="project" value="UniProtKB-UniRule"/>
</dbReference>
<reference evidence="14 15" key="1">
    <citation type="submission" date="2016-10" db="EMBL/GenBank/DDBJ databases">
        <authorList>
            <person name="de Groot N.N."/>
        </authorList>
    </citation>
    <scope>NUCLEOTIDE SEQUENCE [LARGE SCALE GENOMIC DNA]</scope>
    <source>
        <strain evidence="14 15">DSM 8423</strain>
    </source>
</reference>
<evidence type="ECO:0000256" key="2">
    <source>
        <dbReference type="ARBA" id="ARBA00004870"/>
    </source>
</evidence>
<keyword evidence="5 13" id="KW-0444">Lipid biosynthesis</keyword>
<keyword evidence="9 13" id="KW-0418">Kinase</keyword>
<dbReference type="EC" id="2.7.1.130" evidence="3 13"/>
<evidence type="ECO:0000313" key="15">
    <source>
        <dbReference type="Proteomes" id="UP000198744"/>
    </source>
</evidence>
<dbReference type="EMBL" id="FOBS01000006">
    <property type="protein sequence ID" value="SEM18249.1"/>
    <property type="molecule type" value="Genomic_DNA"/>
</dbReference>
<evidence type="ECO:0000256" key="5">
    <source>
        <dbReference type="ARBA" id="ARBA00022516"/>
    </source>
</evidence>
<dbReference type="Proteomes" id="UP000198744">
    <property type="component" value="Unassembled WGS sequence"/>
</dbReference>
<evidence type="ECO:0000256" key="1">
    <source>
        <dbReference type="ARBA" id="ARBA00002274"/>
    </source>
</evidence>
<dbReference type="STRING" id="43775.SAMN04489760_10626"/>
<dbReference type="GO" id="GO:0009029">
    <property type="term" value="F:lipid-A 4'-kinase activity"/>
    <property type="evidence" value="ECO:0007669"/>
    <property type="project" value="UniProtKB-UniRule"/>
</dbReference>
<feature type="binding site" evidence="13">
    <location>
        <begin position="66"/>
        <end position="73"/>
    </location>
    <ligand>
        <name>ATP</name>
        <dbReference type="ChEBI" id="CHEBI:30616"/>
    </ligand>
</feature>
<evidence type="ECO:0000256" key="10">
    <source>
        <dbReference type="ARBA" id="ARBA00022840"/>
    </source>
</evidence>
<dbReference type="Pfam" id="PF02606">
    <property type="entry name" value="LpxK"/>
    <property type="match status" value="1"/>
</dbReference>
<dbReference type="AlphaFoldDB" id="A0A1H7WAZ4"/>
<keyword evidence="15" id="KW-1185">Reference proteome</keyword>
<dbReference type="OrthoDB" id="9766423at2"/>
<evidence type="ECO:0000256" key="7">
    <source>
        <dbReference type="ARBA" id="ARBA00022679"/>
    </source>
</evidence>
<evidence type="ECO:0000313" key="14">
    <source>
        <dbReference type="EMBL" id="SEM18249.1"/>
    </source>
</evidence>
<dbReference type="UniPathway" id="UPA00359">
    <property type="reaction ID" value="UER00482"/>
</dbReference>
<dbReference type="InterPro" id="IPR027417">
    <property type="entry name" value="P-loop_NTPase"/>
</dbReference>
<dbReference type="GO" id="GO:0009244">
    <property type="term" value="P:lipopolysaccharide core region biosynthetic process"/>
    <property type="evidence" value="ECO:0007669"/>
    <property type="project" value="TreeGrafter"/>
</dbReference>
<comment type="catalytic activity">
    <reaction evidence="13">
        <text>a lipid A disaccharide + ATP = a lipid IVA + ADP + H(+)</text>
        <dbReference type="Rhea" id="RHEA:67840"/>
        <dbReference type="ChEBI" id="CHEBI:15378"/>
        <dbReference type="ChEBI" id="CHEBI:30616"/>
        <dbReference type="ChEBI" id="CHEBI:176343"/>
        <dbReference type="ChEBI" id="CHEBI:176425"/>
        <dbReference type="ChEBI" id="CHEBI:456216"/>
        <dbReference type="EC" id="2.7.1.130"/>
    </reaction>
</comment>
<evidence type="ECO:0000256" key="12">
    <source>
        <dbReference type="ARBA" id="ARBA00029757"/>
    </source>
</evidence>
<keyword evidence="8 13" id="KW-0547">Nucleotide-binding</keyword>
<protein>
    <recommendedName>
        <fullName evidence="4 13">Tetraacyldisaccharide 4'-kinase</fullName>
        <ecNumber evidence="3 13">2.7.1.130</ecNumber>
    </recommendedName>
    <alternativeName>
        <fullName evidence="12 13">Lipid A 4'-kinase</fullName>
    </alternativeName>
</protein>
<evidence type="ECO:0000256" key="8">
    <source>
        <dbReference type="ARBA" id="ARBA00022741"/>
    </source>
</evidence>
<keyword evidence="7 13" id="KW-0808">Transferase</keyword>
<comment type="similarity">
    <text evidence="13">Belongs to the LpxK family.</text>
</comment>
<keyword evidence="10 13" id="KW-0067">ATP-binding</keyword>
<evidence type="ECO:0000256" key="13">
    <source>
        <dbReference type="HAMAP-Rule" id="MF_00409"/>
    </source>
</evidence>
<proteinExistence type="inferred from homology"/>
<gene>
    <name evidence="13" type="primary">lpxK</name>
    <name evidence="14" type="ORF">SAMN04489760_10626</name>
</gene>
<keyword evidence="11 13" id="KW-0443">Lipid metabolism</keyword>
<dbReference type="NCBIfam" id="TIGR00682">
    <property type="entry name" value="lpxK"/>
    <property type="match status" value="1"/>
</dbReference>
<organism evidence="14 15">
    <name type="scientific">Syntrophus gentianae</name>
    <dbReference type="NCBI Taxonomy" id="43775"/>
    <lineage>
        <taxon>Bacteria</taxon>
        <taxon>Pseudomonadati</taxon>
        <taxon>Thermodesulfobacteriota</taxon>
        <taxon>Syntrophia</taxon>
        <taxon>Syntrophales</taxon>
        <taxon>Syntrophaceae</taxon>
        <taxon>Syntrophus</taxon>
    </lineage>
</organism>
<evidence type="ECO:0000256" key="4">
    <source>
        <dbReference type="ARBA" id="ARBA00016436"/>
    </source>
</evidence>